<dbReference type="Gramene" id="Bo1g053570.1">
    <property type="protein sequence ID" value="Bo1g053570.1"/>
    <property type="gene ID" value="Bo1g053570"/>
</dbReference>
<reference evidence="2" key="2">
    <citation type="submission" date="2015-03" db="UniProtKB">
        <authorList>
            <consortium name="EnsemblPlants"/>
        </authorList>
    </citation>
    <scope>IDENTIFICATION</scope>
</reference>
<proteinExistence type="predicted"/>
<protein>
    <submittedName>
        <fullName evidence="2">Uncharacterized protein</fullName>
    </submittedName>
</protein>
<dbReference type="AlphaFoldDB" id="A0A0D3A7K8"/>
<accession>A0A0D3A7K8</accession>
<evidence type="ECO:0000313" key="2">
    <source>
        <dbReference type="EnsemblPlants" id="Bo1g053570.1"/>
    </source>
</evidence>
<keyword evidence="3" id="KW-1185">Reference proteome</keyword>
<dbReference type="PANTHER" id="PTHR47150">
    <property type="entry name" value="OS12G0169200 PROTEIN"/>
    <property type="match status" value="1"/>
</dbReference>
<name>A0A0D3A7K8_BRAOL</name>
<feature type="region of interest" description="Disordered" evidence="1">
    <location>
        <begin position="1"/>
        <end position="53"/>
    </location>
</feature>
<feature type="region of interest" description="Disordered" evidence="1">
    <location>
        <begin position="70"/>
        <end position="98"/>
    </location>
</feature>
<evidence type="ECO:0000256" key="1">
    <source>
        <dbReference type="SAM" id="MobiDB-lite"/>
    </source>
</evidence>
<dbReference type="InterPro" id="IPR006912">
    <property type="entry name" value="Harbinger_derived_prot"/>
</dbReference>
<evidence type="ECO:0000313" key="3">
    <source>
        <dbReference type="Proteomes" id="UP000032141"/>
    </source>
</evidence>
<reference evidence="2 3" key="1">
    <citation type="journal article" date="2014" name="Genome Biol.">
        <title>Transcriptome and methylome profiling reveals relics of genome dominance in the mesopolyploid Brassica oleracea.</title>
        <authorList>
            <person name="Parkin I.A."/>
            <person name="Koh C."/>
            <person name="Tang H."/>
            <person name="Robinson S.J."/>
            <person name="Kagale S."/>
            <person name="Clarke W.E."/>
            <person name="Town C.D."/>
            <person name="Nixon J."/>
            <person name="Krishnakumar V."/>
            <person name="Bidwell S.L."/>
            <person name="Denoeud F."/>
            <person name="Belcram H."/>
            <person name="Links M.G."/>
            <person name="Just J."/>
            <person name="Clarke C."/>
            <person name="Bender T."/>
            <person name="Huebert T."/>
            <person name="Mason A.S."/>
            <person name="Pires J.C."/>
            <person name="Barker G."/>
            <person name="Moore J."/>
            <person name="Walley P.G."/>
            <person name="Manoli S."/>
            <person name="Batley J."/>
            <person name="Edwards D."/>
            <person name="Nelson M.N."/>
            <person name="Wang X."/>
            <person name="Paterson A.H."/>
            <person name="King G."/>
            <person name="Bancroft I."/>
            <person name="Chalhoub B."/>
            <person name="Sharpe A.G."/>
        </authorList>
    </citation>
    <scope>NUCLEOTIDE SEQUENCE</scope>
    <source>
        <strain evidence="2 3">cv. TO1000</strain>
    </source>
</reference>
<sequence>MVGALKTHEGSSDQRTHEDSLELSSSQIPLFRSQPMEDSNFVEGTPVERRKRRHWTPKWCELNTCKADGSAKRRKLDDGANSSTSHASDNNTGGADQAATRPLGVKASKGHGKQKTKAEAKSASEFHSMWSIKKEDMAMKERLSKMKLLDSLIAKPEPLHDVLSSEATVTDLLSSAISETPTYPDNLFRRRFRMNKPLFMRIVHRLSNEVDFFHQKKDCLGRLSLSPLQKCTAAIRLMAYGTAADTVDEYLRLGATTTRSCTLNDINVLDRSHVFDDIIKGQAPQVTFSVNGREYHLAYYLTDVEDERDGYTQDDVSEFQQGENTRGSQVDLTYSTDIPTNIANMMSVRTRIHDRQMHQQLKADLVEHLWRKFGQYQDNN</sequence>
<dbReference type="Proteomes" id="UP000032141">
    <property type="component" value="Chromosome C1"/>
</dbReference>
<dbReference type="PANTHER" id="PTHR47150:SF5">
    <property type="entry name" value="OS07G0546750 PROTEIN"/>
    <property type="match status" value="1"/>
</dbReference>
<feature type="compositionally biased region" description="Polar residues" evidence="1">
    <location>
        <begin position="80"/>
        <end position="94"/>
    </location>
</feature>
<dbReference type="STRING" id="109376.A0A0D3A7K8"/>
<feature type="compositionally biased region" description="Basic and acidic residues" evidence="1">
    <location>
        <begin position="1"/>
        <end position="20"/>
    </location>
</feature>
<dbReference type="HOGENOM" id="CLU_012390_5_3_1"/>
<dbReference type="Pfam" id="PF04827">
    <property type="entry name" value="Plant_tran"/>
    <property type="match status" value="1"/>
</dbReference>
<organism evidence="2 3">
    <name type="scientific">Brassica oleracea var. oleracea</name>
    <dbReference type="NCBI Taxonomy" id="109376"/>
    <lineage>
        <taxon>Eukaryota</taxon>
        <taxon>Viridiplantae</taxon>
        <taxon>Streptophyta</taxon>
        <taxon>Embryophyta</taxon>
        <taxon>Tracheophyta</taxon>
        <taxon>Spermatophyta</taxon>
        <taxon>Magnoliopsida</taxon>
        <taxon>eudicotyledons</taxon>
        <taxon>Gunneridae</taxon>
        <taxon>Pentapetalae</taxon>
        <taxon>rosids</taxon>
        <taxon>malvids</taxon>
        <taxon>Brassicales</taxon>
        <taxon>Brassicaceae</taxon>
        <taxon>Brassiceae</taxon>
        <taxon>Brassica</taxon>
    </lineage>
</organism>
<dbReference type="EnsemblPlants" id="Bo1g053570.1">
    <property type="protein sequence ID" value="Bo1g053570.1"/>
    <property type="gene ID" value="Bo1g053570"/>
</dbReference>